<sequence length="111" mass="12723">MSEKQTTFFTENSTEKLEFPNQCFLAKLFTDLPELRIQMMVLSNIDFFKDIIYPCSTIPLVAKFVLEFYLSEFGCFTLSRCNRKLGCRGVEGSWKAGVAIYIGVPEQDRAV</sequence>
<dbReference type="EMBL" id="JARJCM010000220">
    <property type="protein sequence ID" value="KAJ7021943.1"/>
    <property type="molecule type" value="Genomic_DNA"/>
</dbReference>
<comment type="caution">
    <text evidence="1">The sequence shown here is derived from an EMBL/GenBank/DDBJ whole genome shotgun (WGS) entry which is preliminary data.</text>
</comment>
<evidence type="ECO:0000313" key="1">
    <source>
        <dbReference type="EMBL" id="KAJ7021943.1"/>
    </source>
</evidence>
<name>A0AAD6S6D5_9AGAR</name>
<dbReference type="Proteomes" id="UP001218188">
    <property type="component" value="Unassembled WGS sequence"/>
</dbReference>
<accession>A0AAD6S6D5</accession>
<gene>
    <name evidence="1" type="ORF">C8F04DRAFT_1194992</name>
</gene>
<dbReference type="AlphaFoldDB" id="A0AAD6S6D5"/>
<evidence type="ECO:0000313" key="2">
    <source>
        <dbReference type="Proteomes" id="UP001218188"/>
    </source>
</evidence>
<organism evidence="1 2">
    <name type="scientific">Mycena alexandri</name>
    <dbReference type="NCBI Taxonomy" id="1745969"/>
    <lineage>
        <taxon>Eukaryota</taxon>
        <taxon>Fungi</taxon>
        <taxon>Dikarya</taxon>
        <taxon>Basidiomycota</taxon>
        <taxon>Agaricomycotina</taxon>
        <taxon>Agaricomycetes</taxon>
        <taxon>Agaricomycetidae</taxon>
        <taxon>Agaricales</taxon>
        <taxon>Marasmiineae</taxon>
        <taxon>Mycenaceae</taxon>
        <taxon>Mycena</taxon>
    </lineage>
</organism>
<keyword evidence="2" id="KW-1185">Reference proteome</keyword>
<proteinExistence type="predicted"/>
<protein>
    <submittedName>
        <fullName evidence="1">Uncharacterized protein</fullName>
    </submittedName>
</protein>
<reference evidence="1" key="1">
    <citation type="submission" date="2023-03" db="EMBL/GenBank/DDBJ databases">
        <title>Massive genome expansion in bonnet fungi (Mycena s.s.) driven by repeated elements and novel gene families across ecological guilds.</title>
        <authorList>
            <consortium name="Lawrence Berkeley National Laboratory"/>
            <person name="Harder C.B."/>
            <person name="Miyauchi S."/>
            <person name="Viragh M."/>
            <person name="Kuo A."/>
            <person name="Thoen E."/>
            <person name="Andreopoulos B."/>
            <person name="Lu D."/>
            <person name="Skrede I."/>
            <person name="Drula E."/>
            <person name="Henrissat B."/>
            <person name="Morin E."/>
            <person name="Kohler A."/>
            <person name="Barry K."/>
            <person name="LaButti K."/>
            <person name="Morin E."/>
            <person name="Salamov A."/>
            <person name="Lipzen A."/>
            <person name="Mereny Z."/>
            <person name="Hegedus B."/>
            <person name="Baldrian P."/>
            <person name="Stursova M."/>
            <person name="Weitz H."/>
            <person name="Taylor A."/>
            <person name="Grigoriev I.V."/>
            <person name="Nagy L.G."/>
            <person name="Martin F."/>
            <person name="Kauserud H."/>
        </authorList>
    </citation>
    <scope>NUCLEOTIDE SEQUENCE</scope>
    <source>
        <strain evidence="1">CBHHK200</strain>
    </source>
</reference>